<feature type="transmembrane region" description="Helical" evidence="2">
    <location>
        <begin position="12"/>
        <end position="34"/>
    </location>
</feature>
<evidence type="ECO:0000313" key="3">
    <source>
        <dbReference type="EMBL" id="BCX47021.1"/>
    </source>
</evidence>
<proteinExistence type="predicted"/>
<dbReference type="EMBL" id="AP024702">
    <property type="protein sequence ID" value="BCX47021.1"/>
    <property type="molecule type" value="Genomic_DNA"/>
</dbReference>
<name>A0ABN6H0F3_9BACT</name>
<keyword evidence="4" id="KW-1185">Reference proteome</keyword>
<keyword evidence="2" id="KW-0472">Membrane</keyword>
<sequence>MGTDLFTSSRGPGVIGTLMALLVLGGFGTLYVFVFDESLQGDGKSLESIIADDAKQVVSLEKRVKSHEEQIAATEAFKDTASQILSQQAKLTAAEARSAELEGAAAERSAEIEKLEGSFGEYQQSYRESARASMVGKKMDELKTLEGTTYKDVKVTDVDPARMQIRHSAGITGIALEQLPEDMQDYLQVDASEKERLLAAEEAAKKLRNQSADFGEAEYKIAMMEHDLKGLDQKRKDARNRYNTAQASIPSLEIQISRKRIELTQEERKARSGGISNAPQVRSHIQQLESRMAAAQSKLPSLRADISKLDNDYRAMEQKIAISKQELKTKKAEAAAKKAAESKEES</sequence>
<evidence type="ECO:0000256" key="2">
    <source>
        <dbReference type="SAM" id="Phobius"/>
    </source>
</evidence>
<reference evidence="3 4" key="1">
    <citation type="submission" date="2021-06" db="EMBL/GenBank/DDBJ databases">
        <title>Complete genome of Haloferula helveola possessing various polysaccharide degrading enzymes.</title>
        <authorList>
            <person name="Takami H."/>
            <person name="Huang C."/>
            <person name="Hamasaki K."/>
        </authorList>
    </citation>
    <scope>NUCLEOTIDE SEQUENCE [LARGE SCALE GENOMIC DNA]</scope>
    <source>
        <strain evidence="3 4">CN-1</strain>
    </source>
</reference>
<dbReference type="RefSeq" id="WP_338689015.1">
    <property type="nucleotide sequence ID" value="NZ_AP024702.1"/>
</dbReference>
<dbReference type="Proteomes" id="UP001374893">
    <property type="component" value="Chromosome"/>
</dbReference>
<evidence type="ECO:0000313" key="4">
    <source>
        <dbReference type="Proteomes" id="UP001374893"/>
    </source>
</evidence>
<accession>A0ABN6H0F3</accession>
<gene>
    <name evidence="3" type="ORF">HAHE_09290</name>
</gene>
<keyword evidence="1" id="KW-0175">Coiled coil</keyword>
<evidence type="ECO:0008006" key="5">
    <source>
        <dbReference type="Google" id="ProtNLM"/>
    </source>
</evidence>
<feature type="coiled-coil region" evidence="1">
    <location>
        <begin position="285"/>
        <end position="344"/>
    </location>
</feature>
<feature type="coiled-coil region" evidence="1">
    <location>
        <begin position="190"/>
        <end position="248"/>
    </location>
</feature>
<protein>
    <recommendedName>
        <fullName evidence="5">Chromosome partition protein Smc</fullName>
    </recommendedName>
</protein>
<keyword evidence="2" id="KW-1133">Transmembrane helix</keyword>
<evidence type="ECO:0000256" key="1">
    <source>
        <dbReference type="SAM" id="Coils"/>
    </source>
</evidence>
<keyword evidence="2" id="KW-0812">Transmembrane</keyword>
<organism evidence="3 4">
    <name type="scientific">Haloferula helveola</name>
    <dbReference type="NCBI Taxonomy" id="490095"/>
    <lineage>
        <taxon>Bacteria</taxon>
        <taxon>Pseudomonadati</taxon>
        <taxon>Verrucomicrobiota</taxon>
        <taxon>Verrucomicrobiia</taxon>
        <taxon>Verrucomicrobiales</taxon>
        <taxon>Verrucomicrobiaceae</taxon>
        <taxon>Haloferula</taxon>
    </lineage>
</organism>